<evidence type="ECO:0000313" key="3">
    <source>
        <dbReference type="EMBL" id="ETM52882.1"/>
    </source>
</evidence>
<dbReference type="EMBL" id="KI684979">
    <property type="protein sequence ID" value="ETK93177.1"/>
    <property type="molecule type" value="Genomic_DNA"/>
</dbReference>
<evidence type="ECO:0000313" key="2">
    <source>
        <dbReference type="EMBL" id="ETL46594.1"/>
    </source>
</evidence>
<reference evidence="1" key="1">
    <citation type="submission" date="2013-11" db="EMBL/GenBank/DDBJ databases">
        <title>The Genome Sequence of Phytophthora parasitica CJ02B3.</title>
        <authorList>
            <consortium name="The Broad Institute Genomics Platform"/>
            <person name="Russ C."/>
            <person name="Tyler B."/>
            <person name="Panabieres F."/>
            <person name="Shan W."/>
            <person name="Tripathy S."/>
            <person name="Grunwald N."/>
            <person name="Machado M."/>
            <person name="Johnson C.S."/>
            <person name="Arredondo F."/>
            <person name="Hong C."/>
            <person name="Coffey M."/>
            <person name="Young S.K."/>
            <person name="Zeng Q."/>
            <person name="Gargeya S."/>
            <person name="Fitzgerald M."/>
            <person name="Abouelleil A."/>
            <person name="Alvarado L."/>
            <person name="Chapman S.B."/>
            <person name="Gainer-Dewar J."/>
            <person name="Goldberg J."/>
            <person name="Griggs A."/>
            <person name="Gujja S."/>
            <person name="Hansen M."/>
            <person name="Howarth C."/>
            <person name="Imamovic A."/>
            <person name="Ireland A."/>
            <person name="Larimer J."/>
            <person name="McCowan C."/>
            <person name="Murphy C."/>
            <person name="Pearson M."/>
            <person name="Poon T.W."/>
            <person name="Priest M."/>
            <person name="Roberts A."/>
            <person name="Saif S."/>
            <person name="Shea T."/>
            <person name="Sykes S."/>
            <person name="Wortman J."/>
            <person name="Nusbaum C."/>
            <person name="Birren B."/>
        </authorList>
    </citation>
    <scope>NUCLEOTIDE SEQUENCE [LARGE SCALE GENOMIC DNA]</scope>
    <source>
        <strain evidence="1">CJ02B3</strain>
    </source>
</reference>
<reference evidence="2 4" key="2">
    <citation type="submission" date="2013-11" db="EMBL/GenBank/DDBJ databases">
        <title>The Genome Sequence of Phytophthora parasitica CJ05E6.</title>
        <authorList>
            <consortium name="The Broad Institute Genomics Platform"/>
            <person name="Russ C."/>
            <person name="Tyler B."/>
            <person name="Panabieres F."/>
            <person name="Shan W."/>
            <person name="Tripathy S."/>
            <person name="Grunwald N."/>
            <person name="Machado M."/>
            <person name="Johnson C.S."/>
            <person name="Arredondo F."/>
            <person name="Hong C."/>
            <person name="Coffey M."/>
            <person name="Young S.K."/>
            <person name="Zeng Q."/>
            <person name="Gargeya S."/>
            <person name="Fitzgerald M."/>
            <person name="Abouelleil A."/>
            <person name="Alvarado L."/>
            <person name="Chapman S.B."/>
            <person name="Gainer-Dewar J."/>
            <person name="Goldberg J."/>
            <person name="Griggs A."/>
            <person name="Gujja S."/>
            <person name="Hansen M."/>
            <person name="Howarth C."/>
            <person name="Imamovic A."/>
            <person name="Ireland A."/>
            <person name="Larimer J."/>
            <person name="McCowan C."/>
            <person name="Murphy C."/>
            <person name="Pearson M."/>
            <person name="Poon T.W."/>
            <person name="Priest M."/>
            <person name="Roberts A."/>
            <person name="Saif S."/>
            <person name="Shea T."/>
            <person name="Sykes S."/>
            <person name="Wortman J."/>
            <person name="Nusbaum C."/>
            <person name="Birren B."/>
        </authorList>
    </citation>
    <scope>NUCLEOTIDE SEQUENCE [LARGE SCALE GENOMIC DNA]</scope>
    <source>
        <strain evidence="2 4">CJ05E6</strain>
    </source>
</reference>
<dbReference type="EMBL" id="KI691480">
    <property type="protein sequence ID" value="ETM52882.1"/>
    <property type="molecule type" value="Genomic_DNA"/>
</dbReference>
<protein>
    <submittedName>
        <fullName evidence="3">Uncharacterized protein</fullName>
    </submittedName>
</protein>
<reference evidence="3" key="3">
    <citation type="submission" date="2013-11" db="EMBL/GenBank/DDBJ databases">
        <title>The Genome Sequence of Phytophthora parasitica IAC_01/95.</title>
        <authorList>
            <consortium name="The Broad Institute Genomics Platform"/>
            <person name="Russ C."/>
            <person name="Tyler B."/>
            <person name="Panabieres F."/>
            <person name="Shan W."/>
            <person name="Tripathy S."/>
            <person name="Grunwald N."/>
            <person name="Machado M."/>
            <person name="Johnson C.S."/>
            <person name="Arredondo F."/>
            <person name="Hong C."/>
            <person name="Coffey M."/>
            <person name="Young S.K."/>
            <person name="Zeng Q."/>
            <person name="Gargeya S."/>
            <person name="Fitzgerald M."/>
            <person name="Abouelleil A."/>
            <person name="Alvarado L."/>
            <person name="Chapman S.B."/>
            <person name="Gainer-Dewar J."/>
            <person name="Goldberg J."/>
            <person name="Griggs A."/>
            <person name="Gujja S."/>
            <person name="Hansen M."/>
            <person name="Howarth C."/>
            <person name="Imamovic A."/>
            <person name="Ireland A."/>
            <person name="Larimer J."/>
            <person name="McCowan C."/>
            <person name="Murphy C."/>
            <person name="Pearson M."/>
            <person name="Poon T.W."/>
            <person name="Priest M."/>
            <person name="Roberts A."/>
            <person name="Saif S."/>
            <person name="Shea T."/>
            <person name="Sykes S."/>
            <person name="Wortman J."/>
            <person name="Nusbaum C."/>
            <person name="Birren B."/>
        </authorList>
    </citation>
    <scope>NUCLEOTIDE SEQUENCE [LARGE SCALE GENOMIC DNA]</scope>
    <source>
        <strain evidence="3">IAC_01/95</strain>
    </source>
</reference>
<dbReference type="Proteomes" id="UP000053236">
    <property type="component" value="Unassembled WGS sequence"/>
</dbReference>
<organism evidence="3">
    <name type="scientific">Phytophthora nicotianae</name>
    <name type="common">Potato buckeye rot agent</name>
    <name type="synonym">Phytophthora parasitica</name>
    <dbReference type="NCBI Taxonomy" id="4792"/>
    <lineage>
        <taxon>Eukaryota</taxon>
        <taxon>Sar</taxon>
        <taxon>Stramenopiles</taxon>
        <taxon>Oomycota</taxon>
        <taxon>Peronosporomycetes</taxon>
        <taxon>Peronosporales</taxon>
        <taxon>Peronosporaceae</taxon>
        <taxon>Phytophthora</taxon>
    </lineage>
</organism>
<dbReference type="AlphaFoldDB" id="W2NVY7"/>
<name>W2NVY7_PHYNI</name>
<evidence type="ECO:0000313" key="4">
    <source>
        <dbReference type="Proteomes" id="UP000053864"/>
    </source>
</evidence>
<sequence>MLMRAIVRCRGLRGRLCSVAVDAAWSRSLFFNAKAAAMRSCVVATVLGRSNV</sequence>
<proteinExistence type="predicted"/>
<dbReference type="EMBL" id="KI671499">
    <property type="protein sequence ID" value="ETL46594.1"/>
    <property type="molecule type" value="Genomic_DNA"/>
</dbReference>
<evidence type="ECO:0000313" key="1">
    <source>
        <dbReference type="EMBL" id="ETK93177.1"/>
    </source>
</evidence>
<gene>
    <name evidence="3" type="ORF">L914_03563</name>
    <name evidence="1" type="ORF">L915_03590</name>
    <name evidence="2" type="ORF">L916_03536</name>
</gene>
<dbReference type="Proteomes" id="UP000053864">
    <property type="component" value="Unassembled WGS sequence"/>
</dbReference>
<dbReference type="Proteomes" id="UP000054532">
    <property type="component" value="Unassembled WGS sequence"/>
</dbReference>
<accession>W2NVY7</accession>